<name>M6HHX6_LEPIR</name>
<dbReference type="Gene3D" id="3.20.20.70">
    <property type="entry name" value="Aldolase class I"/>
    <property type="match status" value="1"/>
</dbReference>
<dbReference type="Proteomes" id="UP000012089">
    <property type="component" value="Unassembled WGS sequence"/>
</dbReference>
<gene>
    <name evidence="1" type="ORF">LEP1GSC158_1697</name>
</gene>
<dbReference type="SUPFAM" id="SSF51395">
    <property type="entry name" value="FMN-linked oxidoreductases"/>
    <property type="match status" value="1"/>
</dbReference>
<dbReference type="AlphaFoldDB" id="M6HHX6"/>
<organism evidence="1 2">
    <name type="scientific">Leptospira interrogans serovar Zanoni str. LT2156</name>
    <dbReference type="NCBI Taxonomy" id="1001601"/>
    <lineage>
        <taxon>Bacteria</taxon>
        <taxon>Pseudomonadati</taxon>
        <taxon>Spirochaetota</taxon>
        <taxon>Spirochaetia</taxon>
        <taxon>Leptospirales</taxon>
        <taxon>Leptospiraceae</taxon>
        <taxon>Leptospira</taxon>
    </lineage>
</organism>
<dbReference type="EMBL" id="AFMF02000033">
    <property type="protein sequence ID" value="EMM94967.1"/>
    <property type="molecule type" value="Genomic_DNA"/>
</dbReference>
<evidence type="ECO:0000313" key="2">
    <source>
        <dbReference type="Proteomes" id="UP000012089"/>
    </source>
</evidence>
<dbReference type="InterPro" id="IPR013785">
    <property type="entry name" value="Aldolase_TIM"/>
</dbReference>
<proteinExistence type="predicted"/>
<protein>
    <submittedName>
        <fullName evidence="1">Oxidoreductase, FAD/FMN dependent domain protein</fullName>
    </submittedName>
</protein>
<reference evidence="1 2" key="1">
    <citation type="submission" date="2013-01" db="EMBL/GenBank/DDBJ databases">
        <authorList>
            <person name="Harkins D.M."/>
            <person name="Durkin A.S."/>
            <person name="Brinkac L.M."/>
            <person name="Haft D.H."/>
            <person name="Selengut J.D."/>
            <person name="Sanka R."/>
            <person name="DePew J."/>
            <person name="Purushe J."/>
            <person name="Tulsiani S.M."/>
            <person name="Graham G.C."/>
            <person name="Burns M.-A."/>
            <person name="Dohnt M.F."/>
            <person name="Smythe L.D."/>
            <person name="McKay D.B."/>
            <person name="Craig S.B."/>
            <person name="Vinetz J.M."/>
            <person name="Sutton G.G."/>
            <person name="Nierman W.C."/>
            <person name="Fouts D.E."/>
        </authorList>
    </citation>
    <scope>NUCLEOTIDE SEQUENCE [LARGE SCALE GENOMIC DNA]</scope>
    <source>
        <strain evidence="1 2">LT2156</strain>
    </source>
</reference>
<evidence type="ECO:0000313" key="1">
    <source>
        <dbReference type="EMBL" id="EMM94967.1"/>
    </source>
</evidence>
<sequence>MKYSEIFQPIQIGSIVLPNRVIMGSMHLGLEGMPMTADRMIAFSYVSCVKPSRYFFT</sequence>
<accession>M6HHX6</accession>
<comment type="caution">
    <text evidence="1">The sequence shown here is derived from an EMBL/GenBank/DDBJ whole genome shotgun (WGS) entry which is preliminary data.</text>
</comment>